<proteinExistence type="inferred from homology"/>
<evidence type="ECO:0000256" key="2">
    <source>
        <dbReference type="ARBA" id="ARBA00023015"/>
    </source>
</evidence>
<dbReference type="Gene3D" id="1.10.287.180">
    <property type="entry name" value="Transcription elongation factor, GreA/GreB, N-terminal domain"/>
    <property type="match status" value="1"/>
</dbReference>
<feature type="domain" description="Transcription elongation factor GreA/GreB N-terminal" evidence="5">
    <location>
        <begin position="6"/>
        <end position="66"/>
    </location>
</feature>
<dbReference type="SUPFAM" id="SSF54534">
    <property type="entry name" value="FKBP-like"/>
    <property type="match status" value="1"/>
</dbReference>
<keyword evidence="6" id="KW-0251">Elongation factor</keyword>
<dbReference type="InterPro" id="IPR001437">
    <property type="entry name" value="Tscrpt_elong_fac_GreA/B_C"/>
</dbReference>
<evidence type="ECO:0000313" key="7">
    <source>
        <dbReference type="Proteomes" id="UP001484239"/>
    </source>
</evidence>
<evidence type="ECO:0000313" key="6">
    <source>
        <dbReference type="EMBL" id="MEK9502770.1"/>
    </source>
</evidence>
<accession>A0ABU9EDD4</accession>
<dbReference type="RefSeq" id="WP_405281175.1">
    <property type="nucleotide sequence ID" value="NZ_CP144380.1"/>
</dbReference>
<comment type="caution">
    <text evidence="6">The sequence shown here is derived from an EMBL/GenBank/DDBJ whole genome shotgun (WGS) entry which is preliminary data.</text>
</comment>
<keyword evidence="6" id="KW-0648">Protein biosynthesis</keyword>
<comment type="similarity">
    <text evidence="1">Belongs to the GreA/GreB family.</text>
</comment>
<dbReference type="Pfam" id="PF01272">
    <property type="entry name" value="GreA_GreB"/>
    <property type="match status" value="1"/>
</dbReference>
<dbReference type="InterPro" id="IPR022691">
    <property type="entry name" value="Tscrpt_elong_fac_GreA/B_N"/>
</dbReference>
<dbReference type="Proteomes" id="UP001484239">
    <property type="component" value="Unassembled WGS sequence"/>
</dbReference>
<feature type="domain" description="Transcription elongation factor GreA/GreB C-terminal" evidence="4">
    <location>
        <begin position="78"/>
        <end position="148"/>
    </location>
</feature>
<evidence type="ECO:0000259" key="5">
    <source>
        <dbReference type="Pfam" id="PF03449"/>
    </source>
</evidence>
<dbReference type="Pfam" id="PF03449">
    <property type="entry name" value="GreA_GreB_N"/>
    <property type="match status" value="1"/>
</dbReference>
<organism evidence="6 7">
    <name type="scientific">Gaopeijia maritima</name>
    <dbReference type="NCBI Taxonomy" id="3119007"/>
    <lineage>
        <taxon>Bacteria</taxon>
        <taxon>Pseudomonadati</taxon>
        <taxon>Gemmatimonadota</taxon>
        <taxon>Longimicrobiia</taxon>
        <taxon>Gaopeijiales</taxon>
        <taxon>Gaopeijiaceae</taxon>
        <taxon>Gaopeijia</taxon>
    </lineage>
</organism>
<dbReference type="SUPFAM" id="SSF46557">
    <property type="entry name" value="GreA transcript cleavage protein, N-terminal domain"/>
    <property type="match status" value="1"/>
</dbReference>
<evidence type="ECO:0000256" key="3">
    <source>
        <dbReference type="ARBA" id="ARBA00023163"/>
    </source>
</evidence>
<dbReference type="InterPro" id="IPR023459">
    <property type="entry name" value="Tscrpt_elong_fac_GreA/B_fam"/>
</dbReference>
<evidence type="ECO:0000259" key="4">
    <source>
        <dbReference type="Pfam" id="PF01272"/>
    </source>
</evidence>
<dbReference type="PANTHER" id="PTHR30437:SF4">
    <property type="entry name" value="TRANSCRIPTION ELONGATION FACTOR GREA"/>
    <property type="match status" value="1"/>
</dbReference>
<dbReference type="InterPro" id="IPR036953">
    <property type="entry name" value="GreA/GreB_C_sf"/>
</dbReference>
<protein>
    <submittedName>
        <fullName evidence="6">Transcription elongation factor GreA</fullName>
    </submittedName>
</protein>
<dbReference type="Gene3D" id="3.10.50.30">
    <property type="entry name" value="Transcription elongation factor, GreA/GreB, C-terminal domain"/>
    <property type="match status" value="1"/>
</dbReference>
<reference evidence="6 7" key="1">
    <citation type="submission" date="2024-02" db="EMBL/GenBank/DDBJ databases">
        <title>A novel Gemmatimonadota bacterium.</title>
        <authorList>
            <person name="Du Z.-J."/>
            <person name="Ye Y.-Q."/>
        </authorList>
    </citation>
    <scope>NUCLEOTIDE SEQUENCE [LARGE SCALE GENOMIC DNA]</scope>
    <source>
        <strain evidence="6 7">DH-20</strain>
    </source>
</reference>
<dbReference type="PIRSF" id="PIRSF006092">
    <property type="entry name" value="GreA_GreB"/>
    <property type="match status" value="1"/>
</dbReference>
<keyword evidence="2" id="KW-0805">Transcription regulation</keyword>
<dbReference type="PROSITE" id="PS00829">
    <property type="entry name" value="GREAB_1"/>
    <property type="match status" value="1"/>
</dbReference>
<name>A0ABU9EDD4_9BACT</name>
<dbReference type="PANTHER" id="PTHR30437">
    <property type="entry name" value="TRANSCRIPTION ELONGATION FACTOR GREA"/>
    <property type="match status" value="1"/>
</dbReference>
<dbReference type="InterPro" id="IPR018151">
    <property type="entry name" value="TF_GreA/GreB_CS"/>
</dbReference>
<evidence type="ECO:0000256" key="1">
    <source>
        <dbReference type="ARBA" id="ARBA00008213"/>
    </source>
</evidence>
<gene>
    <name evidence="6" type="primary">greA</name>
    <name evidence="6" type="ORF">WI372_17370</name>
</gene>
<dbReference type="InterPro" id="IPR036805">
    <property type="entry name" value="Tscrpt_elong_fac_GreA/B_N_sf"/>
</dbReference>
<keyword evidence="7" id="KW-1185">Reference proteome</keyword>
<dbReference type="GO" id="GO:0003746">
    <property type="term" value="F:translation elongation factor activity"/>
    <property type="evidence" value="ECO:0007669"/>
    <property type="project" value="UniProtKB-KW"/>
</dbReference>
<dbReference type="EMBL" id="JBBHLI010000015">
    <property type="protein sequence ID" value="MEK9502770.1"/>
    <property type="molecule type" value="Genomic_DNA"/>
</dbReference>
<keyword evidence="3" id="KW-0804">Transcription</keyword>
<sequence>MLDEIRDKIEAEIGRLTHELNVELPERIRIAVEHGDLRENAEYKAGLERQGFVQARIGHLQARMSELSKIDVKAMPWDKVGFGSKVKVYNVAMEEEAEFSIVAGDFMDLDGGQVSMASPIGRGLMGSREGEDVTISLPVGDRVFKILELVTLPQQLGLDPDEVKGE</sequence>